<feature type="compositionally biased region" description="Low complexity" evidence="1">
    <location>
        <begin position="23"/>
        <end position="57"/>
    </location>
</feature>
<dbReference type="AlphaFoldDB" id="A0A0U3R4J4"/>
<feature type="chain" id="PRO_5039531271" description="Lipoprotein" evidence="2">
    <location>
        <begin position="23"/>
        <end position="156"/>
    </location>
</feature>
<dbReference type="STRING" id="121292.AU252_16805"/>
<gene>
    <name evidence="3" type="ORF">AU252_16805</name>
</gene>
<protein>
    <recommendedName>
        <fullName evidence="5">Lipoprotein</fullName>
    </recommendedName>
</protein>
<proteinExistence type="predicted"/>
<sequence>MKKILAAAAMASLAGLTACSVATPAPDSTSSTAAPTASTSAPSTASPSRSSSPSAAPQAGGVKGACETFNSLYADYKAIEDDSNAYEDIYFAAQDAKDTVSGNLVGLFTSLSVLALDHSTAAKKGGEPEQASKDGVRDAVFANAGECTAADVTLRL</sequence>
<organism evidence="3">
    <name type="scientific">Pseudarthrobacter sulfonivorans</name>
    <dbReference type="NCBI Taxonomy" id="121292"/>
    <lineage>
        <taxon>Bacteria</taxon>
        <taxon>Bacillati</taxon>
        <taxon>Actinomycetota</taxon>
        <taxon>Actinomycetes</taxon>
        <taxon>Micrococcales</taxon>
        <taxon>Micrococcaceae</taxon>
        <taxon>Pseudarthrobacter</taxon>
    </lineage>
</organism>
<keyword evidence="2" id="KW-0732">Signal</keyword>
<evidence type="ECO:0000256" key="2">
    <source>
        <dbReference type="SAM" id="SignalP"/>
    </source>
</evidence>
<evidence type="ECO:0008006" key="5">
    <source>
        <dbReference type="Google" id="ProtNLM"/>
    </source>
</evidence>
<evidence type="ECO:0000313" key="3">
    <source>
        <dbReference type="EMBL" id="ALV44028.1"/>
    </source>
</evidence>
<dbReference type="KEGG" id="psul:AU252_16805"/>
<evidence type="ECO:0000256" key="1">
    <source>
        <dbReference type="SAM" id="MobiDB-lite"/>
    </source>
</evidence>
<reference evidence="3 4" key="1">
    <citation type="submission" date="2015-12" db="EMBL/GenBank/DDBJ databases">
        <authorList>
            <person name="Shamseldin A."/>
            <person name="Moawad H."/>
            <person name="Abd El-Rahim W.M."/>
            <person name="Sadowsky M.J."/>
        </authorList>
    </citation>
    <scope>NUCLEOTIDE SEQUENCE [LARGE SCALE GENOMIC DNA]</scope>
    <source>
        <strain evidence="3 4">Ar51</strain>
    </source>
</reference>
<evidence type="ECO:0000313" key="4">
    <source>
        <dbReference type="Proteomes" id="UP000065151"/>
    </source>
</evidence>
<dbReference type="Proteomes" id="UP000065151">
    <property type="component" value="Chromosome"/>
</dbReference>
<dbReference type="PROSITE" id="PS51257">
    <property type="entry name" value="PROKAR_LIPOPROTEIN"/>
    <property type="match status" value="1"/>
</dbReference>
<dbReference type="RefSeq" id="WP_058933017.1">
    <property type="nucleotide sequence ID" value="NZ_CP013747.1"/>
</dbReference>
<feature type="signal peptide" evidence="2">
    <location>
        <begin position="1"/>
        <end position="22"/>
    </location>
</feature>
<feature type="region of interest" description="Disordered" evidence="1">
    <location>
        <begin position="23"/>
        <end position="62"/>
    </location>
</feature>
<accession>A0A0U3R4J4</accession>
<name>A0A0U3R4J4_9MICC</name>
<dbReference type="EMBL" id="CP013747">
    <property type="protein sequence ID" value="ALV44028.1"/>
    <property type="molecule type" value="Genomic_DNA"/>
</dbReference>